<gene>
    <name evidence="5" type="ORF">IAA73_09055</name>
</gene>
<dbReference type="PROSITE" id="PS50956">
    <property type="entry name" value="HTH_ASNC_2"/>
    <property type="match status" value="1"/>
</dbReference>
<reference evidence="5" key="2">
    <citation type="journal article" date="2021" name="PeerJ">
        <title>Extensive microbial diversity within the chicken gut microbiome revealed by metagenomics and culture.</title>
        <authorList>
            <person name="Gilroy R."/>
            <person name="Ravi A."/>
            <person name="Getino M."/>
            <person name="Pursley I."/>
            <person name="Horton D.L."/>
            <person name="Alikhan N.F."/>
            <person name="Baker D."/>
            <person name="Gharbi K."/>
            <person name="Hall N."/>
            <person name="Watson M."/>
            <person name="Adriaenssens E.M."/>
            <person name="Foster-Nyarko E."/>
            <person name="Jarju S."/>
            <person name="Secka A."/>
            <person name="Antonio M."/>
            <person name="Oren A."/>
            <person name="Chaudhuri R.R."/>
            <person name="La Ragione R."/>
            <person name="Hildebrand F."/>
            <person name="Pallen M.J."/>
        </authorList>
    </citation>
    <scope>NUCLEOTIDE SEQUENCE</scope>
    <source>
        <strain evidence="5">G3-3990</strain>
    </source>
</reference>
<dbReference type="SUPFAM" id="SSF46785">
    <property type="entry name" value="Winged helix' DNA-binding domain"/>
    <property type="match status" value="1"/>
</dbReference>
<dbReference type="SUPFAM" id="SSF54909">
    <property type="entry name" value="Dimeric alpha+beta barrel"/>
    <property type="match status" value="1"/>
</dbReference>
<dbReference type="PRINTS" id="PR00033">
    <property type="entry name" value="HTHASNC"/>
</dbReference>
<dbReference type="Pfam" id="PF01037">
    <property type="entry name" value="AsnC_trans_reg"/>
    <property type="match status" value="1"/>
</dbReference>
<dbReference type="Gene3D" id="3.30.70.920">
    <property type="match status" value="1"/>
</dbReference>
<dbReference type="InterPro" id="IPR019888">
    <property type="entry name" value="Tscrpt_reg_AsnC-like"/>
</dbReference>
<accession>A0A9D9HUY8</accession>
<name>A0A9D9HUY8_9BACT</name>
<evidence type="ECO:0000313" key="5">
    <source>
        <dbReference type="EMBL" id="MBO8460465.1"/>
    </source>
</evidence>
<evidence type="ECO:0000313" key="6">
    <source>
        <dbReference type="Proteomes" id="UP000823641"/>
    </source>
</evidence>
<evidence type="ECO:0000256" key="3">
    <source>
        <dbReference type="ARBA" id="ARBA00023163"/>
    </source>
</evidence>
<evidence type="ECO:0000256" key="1">
    <source>
        <dbReference type="ARBA" id="ARBA00023015"/>
    </source>
</evidence>
<sequence>MGQQLNHLDKKILRLIARNARIPYLEVARECNVSGAAIHQRIQKLLDAGILKGSEFIIDTYKIGYQTCAYIGIKLSDIKKFNSVVEAIRAVPEIVECHSTTGKYSIFVKMYAHDNKHLLQLILDHLTTIDGVASTETFQLSLDEIFHRQLNVFDED</sequence>
<dbReference type="InterPro" id="IPR000485">
    <property type="entry name" value="AsnC-type_HTH_dom"/>
</dbReference>
<dbReference type="PANTHER" id="PTHR30154:SF34">
    <property type="entry name" value="TRANSCRIPTIONAL REGULATOR AZLB"/>
    <property type="match status" value="1"/>
</dbReference>
<keyword evidence="2" id="KW-0238">DNA-binding</keyword>
<dbReference type="GO" id="GO:0043200">
    <property type="term" value="P:response to amino acid"/>
    <property type="evidence" value="ECO:0007669"/>
    <property type="project" value="TreeGrafter"/>
</dbReference>
<dbReference type="Proteomes" id="UP000823641">
    <property type="component" value="Unassembled WGS sequence"/>
</dbReference>
<keyword evidence="1" id="KW-0805">Transcription regulation</keyword>
<reference evidence="5" key="1">
    <citation type="submission" date="2020-10" db="EMBL/GenBank/DDBJ databases">
        <authorList>
            <person name="Gilroy R."/>
        </authorList>
    </citation>
    <scope>NUCLEOTIDE SEQUENCE</scope>
    <source>
        <strain evidence="5">G3-3990</strain>
    </source>
</reference>
<dbReference type="EMBL" id="JADIMG010000084">
    <property type="protein sequence ID" value="MBO8460465.1"/>
    <property type="molecule type" value="Genomic_DNA"/>
</dbReference>
<proteinExistence type="predicted"/>
<dbReference type="InterPro" id="IPR036390">
    <property type="entry name" value="WH_DNA-bd_sf"/>
</dbReference>
<dbReference type="InterPro" id="IPR019887">
    <property type="entry name" value="Tscrpt_reg_AsnC/Lrp_C"/>
</dbReference>
<comment type="caution">
    <text evidence="5">The sequence shown here is derived from an EMBL/GenBank/DDBJ whole genome shotgun (WGS) entry which is preliminary data.</text>
</comment>
<organism evidence="5 6">
    <name type="scientific">Candidatus Gallipaludibacter merdavium</name>
    <dbReference type="NCBI Taxonomy" id="2840839"/>
    <lineage>
        <taxon>Bacteria</taxon>
        <taxon>Pseudomonadati</taxon>
        <taxon>Bacteroidota</taxon>
        <taxon>Bacteroidia</taxon>
        <taxon>Bacteroidales</taxon>
        <taxon>Candidatus Gallipaludibacter</taxon>
    </lineage>
</organism>
<protein>
    <submittedName>
        <fullName evidence="5">Lrp/AsnC ligand binding domain-containing protein</fullName>
    </submittedName>
</protein>
<evidence type="ECO:0000259" key="4">
    <source>
        <dbReference type="PROSITE" id="PS50956"/>
    </source>
</evidence>
<dbReference type="AlphaFoldDB" id="A0A9D9HUY8"/>
<dbReference type="InterPro" id="IPR036388">
    <property type="entry name" value="WH-like_DNA-bd_sf"/>
</dbReference>
<dbReference type="PANTHER" id="PTHR30154">
    <property type="entry name" value="LEUCINE-RESPONSIVE REGULATORY PROTEIN"/>
    <property type="match status" value="1"/>
</dbReference>
<dbReference type="GO" id="GO:0005829">
    <property type="term" value="C:cytosol"/>
    <property type="evidence" value="ECO:0007669"/>
    <property type="project" value="TreeGrafter"/>
</dbReference>
<dbReference type="Pfam" id="PF13412">
    <property type="entry name" value="HTH_24"/>
    <property type="match status" value="1"/>
</dbReference>
<keyword evidence="3" id="KW-0804">Transcription</keyword>
<dbReference type="SMART" id="SM00344">
    <property type="entry name" value="HTH_ASNC"/>
    <property type="match status" value="1"/>
</dbReference>
<dbReference type="GO" id="GO:0043565">
    <property type="term" value="F:sequence-specific DNA binding"/>
    <property type="evidence" value="ECO:0007669"/>
    <property type="project" value="InterPro"/>
</dbReference>
<dbReference type="Gene3D" id="1.10.10.10">
    <property type="entry name" value="Winged helix-like DNA-binding domain superfamily/Winged helix DNA-binding domain"/>
    <property type="match status" value="1"/>
</dbReference>
<feature type="domain" description="HTH asnC-type" evidence="4">
    <location>
        <begin position="5"/>
        <end position="66"/>
    </location>
</feature>
<dbReference type="InterPro" id="IPR011008">
    <property type="entry name" value="Dimeric_a/b-barrel"/>
</dbReference>
<evidence type="ECO:0000256" key="2">
    <source>
        <dbReference type="ARBA" id="ARBA00023125"/>
    </source>
</evidence>